<dbReference type="AlphaFoldDB" id="A0A182TUN8"/>
<keyword evidence="1" id="KW-0472">Membrane</keyword>
<reference evidence="2" key="2">
    <citation type="submission" date="2020-05" db="UniProtKB">
        <authorList>
            <consortium name="EnsemblMetazoa"/>
        </authorList>
    </citation>
    <scope>IDENTIFICATION</scope>
    <source>
        <strain evidence="2">CM1001059</strain>
    </source>
</reference>
<proteinExistence type="predicted"/>
<dbReference type="EnsemblMetazoa" id="AMEC008617-RA">
    <property type="protein sequence ID" value="AMEC008617-PA"/>
    <property type="gene ID" value="AMEC008617"/>
</dbReference>
<dbReference type="VEuPathDB" id="VectorBase:AMEC008617"/>
<name>A0A182TUN8_9DIPT</name>
<feature type="transmembrane region" description="Helical" evidence="1">
    <location>
        <begin position="61"/>
        <end position="91"/>
    </location>
</feature>
<organism evidence="2 3">
    <name type="scientific">Anopheles melas</name>
    <dbReference type="NCBI Taxonomy" id="34690"/>
    <lineage>
        <taxon>Eukaryota</taxon>
        <taxon>Metazoa</taxon>
        <taxon>Ecdysozoa</taxon>
        <taxon>Arthropoda</taxon>
        <taxon>Hexapoda</taxon>
        <taxon>Insecta</taxon>
        <taxon>Pterygota</taxon>
        <taxon>Neoptera</taxon>
        <taxon>Endopterygota</taxon>
        <taxon>Diptera</taxon>
        <taxon>Nematocera</taxon>
        <taxon>Culicoidea</taxon>
        <taxon>Culicidae</taxon>
        <taxon>Anophelinae</taxon>
        <taxon>Anopheles</taxon>
    </lineage>
</organism>
<evidence type="ECO:0000313" key="3">
    <source>
        <dbReference type="Proteomes" id="UP000075902"/>
    </source>
</evidence>
<reference evidence="3" key="1">
    <citation type="submission" date="2014-01" db="EMBL/GenBank/DDBJ databases">
        <title>The Genome Sequence of Anopheles melas CM1001059_A (V2).</title>
        <authorList>
            <consortium name="The Broad Institute Genomics Platform"/>
            <person name="Neafsey D.E."/>
            <person name="Besansky N."/>
            <person name="Howell P."/>
            <person name="Walton C."/>
            <person name="Young S.K."/>
            <person name="Zeng Q."/>
            <person name="Gargeya S."/>
            <person name="Fitzgerald M."/>
            <person name="Haas B."/>
            <person name="Abouelleil A."/>
            <person name="Allen A.W."/>
            <person name="Alvarado L."/>
            <person name="Arachchi H.M."/>
            <person name="Berlin A.M."/>
            <person name="Chapman S.B."/>
            <person name="Gainer-Dewar J."/>
            <person name="Goldberg J."/>
            <person name="Griggs A."/>
            <person name="Gujja S."/>
            <person name="Hansen M."/>
            <person name="Howarth C."/>
            <person name="Imamovic A."/>
            <person name="Ireland A."/>
            <person name="Larimer J."/>
            <person name="McCowan C."/>
            <person name="Murphy C."/>
            <person name="Pearson M."/>
            <person name="Poon T.W."/>
            <person name="Priest M."/>
            <person name="Roberts A."/>
            <person name="Saif S."/>
            <person name="Shea T."/>
            <person name="Sisk P."/>
            <person name="Sykes S."/>
            <person name="Wortman J."/>
            <person name="Nusbaum C."/>
            <person name="Birren B."/>
        </authorList>
    </citation>
    <scope>NUCLEOTIDE SEQUENCE [LARGE SCALE GENOMIC DNA]</scope>
    <source>
        <strain evidence="3">CM1001059</strain>
    </source>
</reference>
<evidence type="ECO:0000256" key="1">
    <source>
        <dbReference type="SAM" id="Phobius"/>
    </source>
</evidence>
<keyword evidence="1" id="KW-0812">Transmembrane</keyword>
<evidence type="ECO:0000313" key="2">
    <source>
        <dbReference type="EnsemblMetazoa" id="AMEC008617-PA"/>
    </source>
</evidence>
<keyword evidence="1" id="KW-1133">Transmembrane helix</keyword>
<keyword evidence="3" id="KW-1185">Reference proteome</keyword>
<accession>A0A182TUN8</accession>
<sequence>MPTFRFERRYWIELRAMSRSDAFSPLMWFTFNQVRPLDVVVLGNGCRQSLGTLGRAAIRSLLLLLLLLLARVCTWSTLLLECALLCLGLIVTRLNEDLLQLRLLYDDREFIMMEERIQRSSQASR</sequence>
<dbReference type="Proteomes" id="UP000075902">
    <property type="component" value="Unassembled WGS sequence"/>
</dbReference>
<protein>
    <submittedName>
        <fullName evidence="2">Uncharacterized protein</fullName>
    </submittedName>
</protein>